<dbReference type="PANTHER" id="PTHR11590:SF44">
    <property type="entry name" value="PROTEIN 4.2"/>
    <property type="match status" value="1"/>
</dbReference>
<dbReference type="GO" id="GO:0005856">
    <property type="term" value="C:cytoskeleton"/>
    <property type="evidence" value="ECO:0007669"/>
    <property type="project" value="UniProtKB-SubCell"/>
</dbReference>
<evidence type="ECO:0000256" key="7">
    <source>
        <dbReference type="ARBA" id="ARBA00055437"/>
    </source>
</evidence>
<evidence type="ECO:0000256" key="6">
    <source>
        <dbReference type="ARBA" id="ARBA00023212"/>
    </source>
</evidence>
<dbReference type="AlphaFoldDB" id="A0A8D1THS2"/>
<dbReference type="Ensembl" id="ENSSSCT00030089020.1">
    <property type="protein sequence ID" value="ENSSSCP00030041132.1"/>
    <property type="gene ID" value="ENSSSCG00030063212.1"/>
</dbReference>
<keyword evidence="5" id="KW-0265">Erythrocyte maturation</keyword>
<evidence type="ECO:0000256" key="2">
    <source>
        <dbReference type="ARBA" id="ARBA00005968"/>
    </source>
</evidence>
<keyword evidence="3" id="KW-0519">Myristate</keyword>
<comment type="subunit">
    <text evidence="8">Component of the ankyrin-1 complex in the erythrocyte, composed of ANK1, RHCE, RHAG, SLC4A1, EPB42, GYPA, GYPB and AQP1. Interacts with SLC4A1 (via the cytoplasmic domain); this interaction is mediated by the SLC4A1 Band 3-I dimer. Interacts with ANK1 (via ANK 1-13 repeats). Interacts with AQP1 (via the C-terminal).</text>
</comment>
<dbReference type="GO" id="GO:0071944">
    <property type="term" value="C:cell periphery"/>
    <property type="evidence" value="ECO:0007669"/>
    <property type="project" value="UniProtKB-ARBA"/>
</dbReference>
<comment type="function">
    <text evidence="7">Component of the ankyrin-1 complex, a multiprotein complex involved in the stability and shape of the erythrocyte membrane.</text>
</comment>
<dbReference type="Proteomes" id="UP000694571">
    <property type="component" value="Unplaced"/>
</dbReference>
<evidence type="ECO:0000259" key="11">
    <source>
        <dbReference type="SMART" id="SM00460"/>
    </source>
</evidence>
<dbReference type="GO" id="GO:0008360">
    <property type="term" value="P:regulation of cell shape"/>
    <property type="evidence" value="ECO:0007669"/>
    <property type="project" value="UniProtKB-KW"/>
</dbReference>
<protein>
    <recommendedName>
        <fullName evidence="9">Protein 4.2</fullName>
    </recommendedName>
    <alternativeName>
        <fullName evidence="10">Erythrocyte membrane protein band 4.2</fullName>
    </alternativeName>
</protein>
<proteinExistence type="inferred from homology"/>
<dbReference type="GO" id="GO:0016020">
    <property type="term" value="C:membrane"/>
    <property type="evidence" value="ECO:0007669"/>
    <property type="project" value="UniProtKB-ARBA"/>
</dbReference>
<evidence type="ECO:0000256" key="8">
    <source>
        <dbReference type="ARBA" id="ARBA00064583"/>
    </source>
</evidence>
<dbReference type="SUPFAM" id="SSF81296">
    <property type="entry name" value="E set domains"/>
    <property type="match status" value="1"/>
</dbReference>
<evidence type="ECO:0000256" key="9">
    <source>
        <dbReference type="ARBA" id="ARBA00070666"/>
    </source>
</evidence>
<dbReference type="Pfam" id="PF00927">
    <property type="entry name" value="Transglut_C"/>
    <property type="match status" value="2"/>
</dbReference>
<name>A0A8D1THS2_PIG</name>
<dbReference type="Proteomes" id="UP000694570">
    <property type="component" value="Unplaced"/>
</dbReference>
<dbReference type="Gene3D" id="2.60.40.10">
    <property type="entry name" value="Immunoglobulins"/>
    <property type="match status" value="3"/>
</dbReference>
<dbReference type="SUPFAM" id="SSF54001">
    <property type="entry name" value="Cysteine proteinases"/>
    <property type="match status" value="1"/>
</dbReference>
<dbReference type="Gene3D" id="3.90.260.10">
    <property type="entry name" value="Transglutaminase-like"/>
    <property type="match status" value="1"/>
</dbReference>
<dbReference type="PANTHER" id="PTHR11590">
    <property type="entry name" value="PROTEIN-GLUTAMINE GAMMA-GLUTAMYLTRANSFERASE"/>
    <property type="match status" value="1"/>
</dbReference>
<evidence type="ECO:0000313" key="13">
    <source>
        <dbReference type="Proteomes" id="UP000694571"/>
    </source>
</evidence>
<dbReference type="InterPro" id="IPR023608">
    <property type="entry name" value="Transglutaminase_animal"/>
</dbReference>
<dbReference type="InterPro" id="IPR038765">
    <property type="entry name" value="Papain-like_cys_pep_sf"/>
</dbReference>
<accession>A0A8D1THS2</accession>
<keyword evidence="3" id="KW-0449">Lipoprotein</keyword>
<sequence>MGQGLGIKCCDFQAARNNAEHHTQDISSQRLTVRRGQPFTISLHFQAPVHTFLSTMKKIVLVAQTGEQPSQDNRTQATFSISSLGDAKSWSARVKERDDQSWTISVTTPADAVIGHYSLLLQASGREQCLGQFTLLFNPWSQEDAVFLGNKAQCSEYVLNQNGLIFTGTADCIEAMPWDFGQFEEDVIDLSLKLLSVNKQVEEWGDPVHVAHTLGTLLQVLKEKSVLPTSQIQTAQEKALLYKRRGSAPILRQWLTGLGRPVYESQAWVLAAVTCTVLRGLGIPARVVTTFTSAQGTGGSLLVDEFYSKEGLQNGEGQRGRIWIFQTSTECWMKRPALPQGYDGWQILHPSAPSGVRGSPKEKKVLEKVWKNRRKHGKVRDVYPPSLETGDPLHFFLEAPSSLPLGGDARISVNLINPNDYEKEVKLALGLQAVYYNGVLAATLWKDQFLLTVEANSAKKRHSFLSFSNFEQNPPENTLLRLTAMATHSTLTCFDQKDIAICRPQLAIEMPETAVQHQPLTASVSIHNTLDAPLNDCVISIFGRGLIYREKSYRLSSVQPGRTVCTKLQFTPMHVGLQRLTVEMDCNMFQNLTNFRSITVVALEPPA</sequence>
<keyword evidence="6" id="KW-0206">Cytoskeleton</keyword>
<evidence type="ECO:0000256" key="3">
    <source>
        <dbReference type="ARBA" id="ARBA00022707"/>
    </source>
</evidence>
<dbReference type="InterPro" id="IPR036238">
    <property type="entry name" value="Transglutaminase_C_sf"/>
</dbReference>
<dbReference type="Pfam" id="PF01841">
    <property type="entry name" value="Transglut_core"/>
    <property type="match status" value="1"/>
</dbReference>
<comment type="subcellular location">
    <subcellularLocation>
        <location evidence="1">Cytoplasm</location>
        <location evidence="1">Cytoskeleton</location>
    </subcellularLocation>
</comment>
<evidence type="ECO:0000256" key="4">
    <source>
        <dbReference type="ARBA" id="ARBA00022960"/>
    </source>
</evidence>
<dbReference type="PIRSF" id="PIRSF000459">
    <property type="entry name" value="TGM_EBP42"/>
    <property type="match status" value="1"/>
</dbReference>
<keyword evidence="6" id="KW-0963">Cytoplasm</keyword>
<reference evidence="12" key="1">
    <citation type="submission" date="2025-05" db="UniProtKB">
        <authorList>
            <consortium name="Ensembl"/>
        </authorList>
    </citation>
    <scope>IDENTIFICATION</scope>
</reference>
<dbReference type="InterPro" id="IPR002931">
    <property type="entry name" value="Transglutaminase-like"/>
</dbReference>
<evidence type="ECO:0000256" key="1">
    <source>
        <dbReference type="ARBA" id="ARBA00004245"/>
    </source>
</evidence>
<dbReference type="InterPro" id="IPR013783">
    <property type="entry name" value="Ig-like_fold"/>
</dbReference>
<evidence type="ECO:0000313" key="12">
    <source>
        <dbReference type="Ensembl" id="ENSSSCP00050028839.1"/>
    </source>
</evidence>
<evidence type="ECO:0000256" key="10">
    <source>
        <dbReference type="ARBA" id="ARBA00079028"/>
    </source>
</evidence>
<dbReference type="InterPro" id="IPR036985">
    <property type="entry name" value="Transglutaminase-like_sf"/>
</dbReference>
<dbReference type="GO" id="GO:0043249">
    <property type="term" value="P:erythrocyte maturation"/>
    <property type="evidence" value="ECO:0007669"/>
    <property type="project" value="UniProtKB-KW"/>
</dbReference>
<dbReference type="Pfam" id="PF00868">
    <property type="entry name" value="Transglut_N"/>
    <property type="match status" value="1"/>
</dbReference>
<dbReference type="InterPro" id="IPR001102">
    <property type="entry name" value="Transglutaminase_N"/>
</dbReference>
<dbReference type="InterPro" id="IPR050779">
    <property type="entry name" value="Transglutaminase"/>
</dbReference>
<keyword evidence="4" id="KW-0133">Cell shape</keyword>
<organism evidence="12 13">
    <name type="scientific">Sus scrofa</name>
    <name type="common">Pig</name>
    <dbReference type="NCBI Taxonomy" id="9823"/>
    <lineage>
        <taxon>Eukaryota</taxon>
        <taxon>Metazoa</taxon>
        <taxon>Chordata</taxon>
        <taxon>Craniata</taxon>
        <taxon>Vertebrata</taxon>
        <taxon>Euteleostomi</taxon>
        <taxon>Mammalia</taxon>
        <taxon>Eutheria</taxon>
        <taxon>Laurasiatheria</taxon>
        <taxon>Artiodactyla</taxon>
        <taxon>Suina</taxon>
        <taxon>Suidae</taxon>
        <taxon>Sus</taxon>
    </lineage>
</organism>
<dbReference type="FunFam" id="2.60.40.10:FF:001404">
    <property type="entry name" value="Erythrocyte membrane protein band 4.2"/>
    <property type="match status" value="1"/>
</dbReference>
<dbReference type="InterPro" id="IPR014756">
    <property type="entry name" value="Ig_E-set"/>
</dbReference>
<evidence type="ECO:0000256" key="5">
    <source>
        <dbReference type="ARBA" id="ARBA00023057"/>
    </source>
</evidence>
<dbReference type="GO" id="GO:0003810">
    <property type="term" value="F:protein-glutamine gamma-glutamyltransferase activity"/>
    <property type="evidence" value="ECO:0007669"/>
    <property type="project" value="InterPro"/>
</dbReference>
<feature type="domain" description="Transglutaminase-like" evidence="11">
    <location>
        <begin position="259"/>
        <end position="352"/>
    </location>
</feature>
<dbReference type="SUPFAM" id="SSF49309">
    <property type="entry name" value="Transglutaminase, two C-terminal domains"/>
    <property type="match status" value="2"/>
</dbReference>
<dbReference type="SMART" id="SM00460">
    <property type="entry name" value="TGc"/>
    <property type="match status" value="1"/>
</dbReference>
<comment type="similarity">
    <text evidence="2">Belongs to the transglutaminase superfamily. Transglutaminase family.</text>
</comment>
<dbReference type="Ensembl" id="ENSSSCT00050067165.1">
    <property type="protein sequence ID" value="ENSSSCP00050028839.1"/>
    <property type="gene ID" value="ENSSSCG00050049344.1"/>
</dbReference>
<dbReference type="FunFam" id="2.60.40.10:FF:000090">
    <property type="entry name" value="Protein-glutamine gamma-glutamyltransferase 2"/>
    <property type="match status" value="1"/>
</dbReference>
<dbReference type="InterPro" id="IPR008958">
    <property type="entry name" value="Transglutaminase_C"/>
</dbReference>
<dbReference type="FunFam" id="2.60.40.10:FF:001480">
    <property type="entry name" value="Erythrocyte membrane protein band 4.2"/>
    <property type="match status" value="1"/>
</dbReference>